<dbReference type="EMBL" id="BJVI01000002">
    <property type="protein sequence ID" value="GEL16556.1"/>
    <property type="molecule type" value="Genomic_DNA"/>
</dbReference>
<sequence length="313" mass="33404">MDYTDSDLHYISTSEAIAGFRAKELSPVELLQAVIDRIGQVNDQLNCFTHTSLDRAMEQARQAEQTYANSPEAARPLEGVPCAIKDWHSVAGAITTYGSRAFQDFRPDQSAPTVERLLEAGVVMHARTTTPEFAHSGATHSPLWGITRNPWNTEYSPGGSSGGAGAAVASGMTTIADGTDGGGSIRIPASANGIFGYKPPFGRNPTDREHPGETVLHYGPMTRTVADAALMQNVMSGAHPADVYTRCATRSSSRHSSRTSAAGGSPCRWTSGTSKWPRPSARTPAPRPRRSPGWAAPSRRSIWAGTRASWAPG</sequence>
<name>A0A511CVF1_9PSEU</name>
<dbReference type="PANTHER" id="PTHR11895">
    <property type="entry name" value="TRANSAMIDASE"/>
    <property type="match status" value="1"/>
</dbReference>
<dbReference type="InterPro" id="IPR000120">
    <property type="entry name" value="Amidase"/>
</dbReference>
<gene>
    <name evidence="4" type="ORF">PA7_03930</name>
</gene>
<feature type="region of interest" description="Disordered" evidence="2">
    <location>
        <begin position="249"/>
        <end position="313"/>
    </location>
</feature>
<evidence type="ECO:0000313" key="4">
    <source>
        <dbReference type="EMBL" id="GEL16556.1"/>
    </source>
</evidence>
<evidence type="ECO:0000313" key="5">
    <source>
        <dbReference type="Proteomes" id="UP000321328"/>
    </source>
</evidence>
<reference evidence="4 5" key="1">
    <citation type="submission" date="2019-07" db="EMBL/GenBank/DDBJ databases">
        <title>Whole genome shotgun sequence of Pseudonocardia asaccharolytica NBRC 16224.</title>
        <authorList>
            <person name="Hosoyama A."/>
            <person name="Uohara A."/>
            <person name="Ohji S."/>
            <person name="Ichikawa N."/>
        </authorList>
    </citation>
    <scope>NUCLEOTIDE SEQUENCE [LARGE SCALE GENOMIC DNA]</scope>
    <source>
        <strain evidence="4 5">NBRC 16224</strain>
    </source>
</reference>
<dbReference type="Proteomes" id="UP000321328">
    <property type="component" value="Unassembled WGS sequence"/>
</dbReference>
<dbReference type="PROSITE" id="PS00571">
    <property type="entry name" value="AMIDASES"/>
    <property type="match status" value="1"/>
</dbReference>
<dbReference type="SUPFAM" id="SSF75304">
    <property type="entry name" value="Amidase signature (AS) enzymes"/>
    <property type="match status" value="1"/>
</dbReference>
<dbReference type="PANTHER" id="PTHR11895:SF7">
    <property type="entry name" value="GLUTAMYL-TRNA(GLN) AMIDOTRANSFERASE SUBUNIT A, MITOCHONDRIAL"/>
    <property type="match status" value="1"/>
</dbReference>
<dbReference type="GO" id="GO:0003824">
    <property type="term" value="F:catalytic activity"/>
    <property type="evidence" value="ECO:0007669"/>
    <property type="project" value="InterPro"/>
</dbReference>
<dbReference type="AlphaFoldDB" id="A0A511CVF1"/>
<dbReference type="InterPro" id="IPR036928">
    <property type="entry name" value="AS_sf"/>
</dbReference>
<dbReference type="InterPro" id="IPR023631">
    <property type="entry name" value="Amidase_dom"/>
</dbReference>
<dbReference type="RefSeq" id="WP_051232174.1">
    <property type="nucleotide sequence ID" value="NZ_AUII01000002.1"/>
</dbReference>
<keyword evidence="5" id="KW-1185">Reference proteome</keyword>
<accession>A0A511CVF1</accession>
<feature type="domain" description="Amidase" evidence="3">
    <location>
        <begin position="29"/>
        <end position="249"/>
    </location>
</feature>
<dbReference type="OrthoDB" id="182039at2"/>
<evidence type="ECO:0000256" key="1">
    <source>
        <dbReference type="ARBA" id="ARBA00009199"/>
    </source>
</evidence>
<comment type="caution">
    <text evidence="4">The sequence shown here is derived from an EMBL/GenBank/DDBJ whole genome shotgun (WGS) entry which is preliminary data.</text>
</comment>
<evidence type="ECO:0000256" key="2">
    <source>
        <dbReference type="SAM" id="MobiDB-lite"/>
    </source>
</evidence>
<protein>
    <recommendedName>
        <fullName evidence="3">Amidase domain-containing protein</fullName>
    </recommendedName>
</protein>
<dbReference type="STRING" id="1123024.GCA_000423625_00648"/>
<dbReference type="Pfam" id="PF01425">
    <property type="entry name" value="Amidase"/>
    <property type="match status" value="1"/>
</dbReference>
<organism evidence="4 5">
    <name type="scientific">Pseudonocardia asaccharolytica DSM 44247 = NBRC 16224</name>
    <dbReference type="NCBI Taxonomy" id="1123024"/>
    <lineage>
        <taxon>Bacteria</taxon>
        <taxon>Bacillati</taxon>
        <taxon>Actinomycetota</taxon>
        <taxon>Actinomycetes</taxon>
        <taxon>Pseudonocardiales</taxon>
        <taxon>Pseudonocardiaceae</taxon>
        <taxon>Pseudonocardia</taxon>
    </lineage>
</organism>
<evidence type="ECO:0000259" key="3">
    <source>
        <dbReference type="Pfam" id="PF01425"/>
    </source>
</evidence>
<dbReference type="Gene3D" id="3.90.1300.10">
    <property type="entry name" value="Amidase signature (AS) domain"/>
    <property type="match status" value="1"/>
</dbReference>
<comment type="similarity">
    <text evidence="1">Belongs to the amidase family.</text>
</comment>
<dbReference type="InterPro" id="IPR020556">
    <property type="entry name" value="Amidase_CS"/>
</dbReference>
<proteinExistence type="inferred from homology"/>